<gene>
    <name evidence="2" type="ORF">F896_01162</name>
</gene>
<name>R9B8B9_9GAMM</name>
<comment type="caution">
    <text evidence="2">The sequence shown here is derived from an EMBL/GenBank/DDBJ whole genome shotgun (WGS) entry which is preliminary data.</text>
</comment>
<dbReference type="EMBL" id="AQFL01000009">
    <property type="protein sequence ID" value="EOR08636.1"/>
    <property type="molecule type" value="Genomic_DNA"/>
</dbReference>
<dbReference type="AlphaFoldDB" id="R9B8B9"/>
<evidence type="ECO:0000256" key="1">
    <source>
        <dbReference type="SAM" id="Coils"/>
    </source>
</evidence>
<evidence type="ECO:0000313" key="3">
    <source>
        <dbReference type="Proteomes" id="UP000016203"/>
    </source>
</evidence>
<evidence type="ECO:0000313" key="2">
    <source>
        <dbReference type="EMBL" id="EOR08636.1"/>
    </source>
</evidence>
<organism evidence="2 3">
    <name type="scientific">Acinetobacter genomosp. 15BJ</name>
    <dbReference type="NCBI Taxonomy" id="106651"/>
    <lineage>
        <taxon>Bacteria</taxon>
        <taxon>Pseudomonadati</taxon>
        <taxon>Pseudomonadota</taxon>
        <taxon>Gammaproteobacteria</taxon>
        <taxon>Moraxellales</taxon>
        <taxon>Moraxellaceae</taxon>
        <taxon>Acinetobacter</taxon>
    </lineage>
</organism>
<protein>
    <recommendedName>
        <fullName evidence="4">XRE family transcriptional regulator</fullName>
    </recommendedName>
</protein>
<evidence type="ECO:0008006" key="4">
    <source>
        <dbReference type="Google" id="ProtNLM"/>
    </source>
</evidence>
<reference evidence="2 3" key="1">
    <citation type="submission" date="2013-03" db="EMBL/GenBank/DDBJ databases">
        <title>The Genome Sequence of Acinetobacter sp. CIP 110321.</title>
        <authorList>
            <consortium name="The Broad Institute Genome Sequencing Platform"/>
            <consortium name="The Broad Institute Genome Sequencing Center for Infectious Disease"/>
            <person name="Cerqueira G."/>
            <person name="Feldgarden M."/>
            <person name="Courvalin P."/>
            <person name="Perichon B."/>
            <person name="Grillot-Courvalin C."/>
            <person name="Clermont D."/>
            <person name="Rocha E."/>
            <person name="Yoon E.-J."/>
            <person name="Nemec A."/>
            <person name="Walker B."/>
            <person name="Young S.K."/>
            <person name="Zeng Q."/>
            <person name="Gargeya S."/>
            <person name="Fitzgerald M."/>
            <person name="Haas B."/>
            <person name="Abouelleil A."/>
            <person name="Alvarado L."/>
            <person name="Arachchi H.M."/>
            <person name="Berlin A.M."/>
            <person name="Chapman S.B."/>
            <person name="Dewar J."/>
            <person name="Goldberg J."/>
            <person name="Griggs A."/>
            <person name="Gujja S."/>
            <person name="Hansen M."/>
            <person name="Howarth C."/>
            <person name="Imamovic A."/>
            <person name="Larimer J."/>
            <person name="McCowan C."/>
            <person name="Murphy C."/>
            <person name="Neiman D."/>
            <person name="Pearson M."/>
            <person name="Priest M."/>
            <person name="Roberts A."/>
            <person name="Saif S."/>
            <person name="Shea T."/>
            <person name="Sisk P."/>
            <person name="Sykes S."/>
            <person name="Wortman J."/>
            <person name="Nusbaum C."/>
            <person name="Birren B."/>
        </authorList>
    </citation>
    <scope>NUCLEOTIDE SEQUENCE [LARGE SCALE GENOMIC DNA]</scope>
    <source>
        <strain evidence="2 3">CIP 110321</strain>
    </source>
</reference>
<dbReference type="OrthoDB" id="6711146at2"/>
<dbReference type="GO" id="GO:0003677">
    <property type="term" value="F:DNA binding"/>
    <property type="evidence" value="ECO:0007669"/>
    <property type="project" value="InterPro"/>
</dbReference>
<keyword evidence="1" id="KW-0175">Coiled coil</keyword>
<dbReference type="RefSeq" id="WP_016162978.1">
    <property type="nucleotide sequence ID" value="NZ_KE007347.1"/>
</dbReference>
<feature type="coiled-coil region" evidence="1">
    <location>
        <begin position="129"/>
        <end position="156"/>
    </location>
</feature>
<dbReference type="InterPro" id="IPR009679">
    <property type="entry name" value="Phage_186_CII-like"/>
</dbReference>
<dbReference type="Proteomes" id="UP000016203">
    <property type="component" value="Unassembled WGS sequence"/>
</dbReference>
<sequence length="166" mass="18353">MSEITLSREAKIAINAMINQSGEIEPKEIAQVLGVSHKTVLNYANPNMDQHMPSLKAIEAIMTYTRNTALIKAWAHKFGLLCVPANTTNENEHQMSVLESLLSMNIGNGQINQSVHNIMADGVVTPDELNDADLILEEIERNIQAIRQALKKECGKYLSAIQTKKA</sequence>
<proteinExistence type="predicted"/>
<dbReference type="Pfam" id="PF06892">
    <property type="entry name" value="Phage_CP76"/>
    <property type="match status" value="1"/>
</dbReference>
<dbReference type="HOGENOM" id="CLU_1599183_0_0_6"/>
<dbReference type="PATRIC" id="fig|1217699.3.peg.1123"/>
<accession>R9B8B9</accession>